<dbReference type="SMART" id="SM00860">
    <property type="entry name" value="SMI1_KNR4"/>
    <property type="match status" value="1"/>
</dbReference>
<evidence type="ECO:0000313" key="3">
    <source>
        <dbReference type="RefSeq" id="XP_065671223.1"/>
    </source>
</evidence>
<dbReference type="Pfam" id="PF09346">
    <property type="entry name" value="SMI1_KNR4"/>
    <property type="match status" value="1"/>
</dbReference>
<accession>A0ABM4DA60</accession>
<dbReference type="GeneID" id="101236706"/>
<name>A0ABM4DA60_HYDVU</name>
<dbReference type="PANTHER" id="PTHR31854:SF2">
    <property type="entry name" value="TUBULIN POLYGLUTAMYLASE COMPLEX SUBUNIT 2"/>
    <property type="match status" value="1"/>
</dbReference>
<protein>
    <submittedName>
        <fullName evidence="3">Tubulin polyglutamylase complex subunit 2 isoform X2</fullName>
    </submittedName>
</protein>
<dbReference type="RefSeq" id="XP_065671223.1">
    <property type="nucleotide sequence ID" value="XM_065815151.1"/>
</dbReference>
<gene>
    <name evidence="3" type="primary">LOC101236706</name>
</gene>
<keyword evidence="2" id="KW-1185">Reference proteome</keyword>
<dbReference type="SUPFAM" id="SSF160631">
    <property type="entry name" value="SMI1/KNR4-like"/>
    <property type="match status" value="1"/>
</dbReference>
<evidence type="ECO:0000313" key="2">
    <source>
        <dbReference type="Proteomes" id="UP001652625"/>
    </source>
</evidence>
<proteinExistence type="predicted"/>
<dbReference type="PANTHER" id="PTHR31854">
    <property type="entry name" value="TUBULIN POLYGLUTAMYLASE COMPLEX SUBUNIT 2"/>
    <property type="match status" value="1"/>
</dbReference>
<reference evidence="3" key="1">
    <citation type="submission" date="2025-08" db="UniProtKB">
        <authorList>
            <consortium name="RefSeq"/>
        </authorList>
    </citation>
    <scope>IDENTIFICATION</scope>
</reference>
<evidence type="ECO:0000259" key="1">
    <source>
        <dbReference type="SMART" id="SM00860"/>
    </source>
</evidence>
<dbReference type="InterPro" id="IPR018958">
    <property type="entry name" value="Knr4/Smi1-like_dom"/>
</dbReference>
<dbReference type="InterPro" id="IPR039231">
    <property type="entry name" value="TPGS2"/>
</dbReference>
<organism evidence="2 3">
    <name type="scientific">Hydra vulgaris</name>
    <name type="common">Hydra</name>
    <name type="synonym">Hydra attenuata</name>
    <dbReference type="NCBI Taxonomy" id="6087"/>
    <lineage>
        <taxon>Eukaryota</taxon>
        <taxon>Metazoa</taxon>
        <taxon>Cnidaria</taxon>
        <taxon>Hydrozoa</taxon>
        <taxon>Hydroidolina</taxon>
        <taxon>Anthoathecata</taxon>
        <taxon>Aplanulata</taxon>
        <taxon>Hydridae</taxon>
        <taxon>Hydra</taxon>
    </lineage>
</organism>
<sequence>MNLSLNFSNALAGITLDLIPMLENNSNVEIVQVVEKEPADEALLSAWENAKNVALPKDLKQFYRTMNGLVINWSAKQCGTIIPVGDLKINEINCLSELSLSNSFKSTGSFQLEDVDEDEDECNSKSMKFQNPRKVTFKDKCFEISSCEGKVCLVYKNVSTCCRMCSAELSGIWFLDRSLRWHYLASTFQQYLRMAIVHMGIKGWQYLFTDAQISPETKYWFSLFIPQRLQVTNDDKKERILIPDQQ</sequence>
<dbReference type="Proteomes" id="UP001652625">
    <property type="component" value="Chromosome 13"/>
</dbReference>
<dbReference type="InterPro" id="IPR037883">
    <property type="entry name" value="Knr4/Smi1-like_sf"/>
</dbReference>
<feature type="domain" description="Knr4/Smi1-like" evidence="1">
    <location>
        <begin position="38"/>
        <end position="194"/>
    </location>
</feature>
<dbReference type="Gene3D" id="3.40.1580.10">
    <property type="entry name" value="SMI1/KNR4-like"/>
    <property type="match status" value="1"/>
</dbReference>